<sequence length="218" mass="25127">MFKQNFENGVYRCLSCHEEDGFRSKEKKGFNKAEHRQLLKNFLGMLDQIENIIEKSDCDKHLRDLAEKLYVVLTQTDQTPLKDSFNISQTKVRTGKSKSSSKTKHIILQIKGMIDKSDRELLMRLLLQVKGVVSITFDLNKKRCILRTKQEVKPEVLISFGTNMKEVDKENTTLPDYLPDIDSPKADSKSLARNDKGQEKQSGWLTSAVSFISNSFYW</sequence>
<dbReference type="PANTHER" id="PTHR46840:SF2">
    <property type="entry name" value="ARMADILLO REPEAT-CONTAINING PROTEIN 1"/>
    <property type="match status" value="1"/>
</dbReference>
<organism evidence="2 3">
    <name type="scientific">Tegillarca granosa</name>
    <name type="common">Malaysian cockle</name>
    <name type="synonym">Anadara granosa</name>
    <dbReference type="NCBI Taxonomy" id="220873"/>
    <lineage>
        <taxon>Eukaryota</taxon>
        <taxon>Metazoa</taxon>
        <taxon>Spiralia</taxon>
        <taxon>Lophotrochozoa</taxon>
        <taxon>Mollusca</taxon>
        <taxon>Bivalvia</taxon>
        <taxon>Autobranchia</taxon>
        <taxon>Pteriomorphia</taxon>
        <taxon>Arcoida</taxon>
        <taxon>Arcoidea</taxon>
        <taxon>Arcidae</taxon>
        <taxon>Tegillarca</taxon>
    </lineage>
</organism>
<feature type="compositionally biased region" description="Basic and acidic residues" evidence="1">
    <location>
        <begin position="182"/>
        <end position="198"/>
    </location>
</feature>
<keyword evidence="3" id="KW-1185">Reference proteome</keyword>
<accession>A0ABQ9EJD9</accession>
<evidence type="ECO:0000313" key="2">
    <source>
        <dbReference type="EMBL" id="KAJ8305388.1"/>
    </source>
</evidence>
<dbReference type="InterPro" id="IPR016617">
    <property type="entry name" value="ARMC1"/>
</dbReference>
<gene>
    <name evidence="2" type="ORF">KUTeg_015933</name>
</gene>
<proteinExistence type="predicted"/>
<evidence type="ECO:0000313" key="3">
    <source>
        <dbReference type="Proteomes" id="UP001217089"/>
    </source>
</evidence>
<name>A0ABQ9EJD9_TEGGR</name>
<comment type="caution">
    <text evidence="2">The sequence shown here is derived from an EMBL/GenBank/DDBJ whole genome shotgun (WGS) entry which is preliminary data.</text>
</comment>
<dbReference type="EMBL" id="JARBDR010000813">
    <property type="protein sequence ID" value="KAJ8305388.1"/>
    <property type="molecule type" value="Genomic_DNA"/>
</dbReference>
<dbReference type="Proteomes" id="UP001217089">
    <property type="component" value="Unassembled WGS sequence"/>
</dbReference>
<protein>
    <submittedName>
        <fullName evidence="2">Uncharacterized protein</fullName>
    </submittedName>
</protein>
<reference evidence="2 3" key="1">
    <citation type="submission" date="2022-12" db="EMBL/GenBank/DDBJ databases">
        <title>Chromosome-level genome of Tegillarca granosa.</title>
        <authorList>
            <person name="Kim J."/>
        </authorList>
    </citation>
    <scope>NUCLEOTIDE SEQUENCE [LARGE SCALE GENOMIC DNA]</scope>
    <source>
        <strain evidence="2">Teg-2019</strain>
        <tissue evidence="2">Adductor muscle</tissue>
    </source>
</reference>
<dbReference type="PANTHER" id="PTHR46840">
    <property type="entry name" value="ARMADILLO REPEAT-CONTAINING PROTEIN 1"/>
    <property type="match status" value="1"/>
</dbReference>
<feature type="region of interest" description="Disordered" evidence="1">
    <location>
        <begin position="173"/>
        <end position="198"/>
    </location>
</feature>
<evidence type="ECO:0000256" key="1">
    <source>
        <dbReference type="SAM" id="MobiDB-lite"/>
    </source>
</evidence>